<evidence type="ECO:0000313" key="4">
    <source>
        <dbReference type="EMBL" id="MCW0484135.1"/>
    </source>
</evidence>
<evidence type="ECO:0000256" key="2">
    <source>
        <dbReference type="RuleBase" id="RU003476"/>
    </source>
</evidence>
<dbReference type="InterPro" id="IPR020476">
    <property type="entry name" value="Nudix_hydrolase"/>
</dbReference>
<dbReference type="InterPro" id="IPR020084">
    <property type="entry name" value="NUDIX_hydrolase_CS"/>
</dbReference>
<dbReference type="CDD" id="cd18873">
    <property type="entry name" value="NUDIX_NadM_like"/>
    <property type="match status" value="1"/>
</dbReference>
<reference evidence="4" key="1">
    <citation type="submission" date="2022-10" db="EMBL/GenBank/DDBJ databases">
        <title>Gaoshiqiia sediminis gen. nov., sp. nov., isolated from coastal sediment.</title>
        <authorList>
            <person name="Yu W.X."/>
            <person name="Mu D.S."/>
            <person name="Du J.Z."/>
            <person name="Liang Y.Q."/>
        </authorList>
    </citation>
    <scope>NUCLEOTIDE SEQUENCE</scope>
    <source>
        <strain evidence="4">A06</strain>
    </source>
</reference>
<protein>
    <submittedName>
        <fullName evidence="4">NUDIX hydrolase</fullName>
    </submittedName>
</protein>
<dbReference type="InterPro" id="IPR000086">
    <property type="entry name" value="NUDIX_hydrolase_dom"/>
</dbReference>
<comment type="similarity">
    <text evidence="2">Belongs to the Nudix hydrolase family.</text>
</comment>
<dbReference type="Proteomes" id="UP001163821">
    <property type="component" value="Unassembled WGS sequence"/>
</dbReference>
<dbReference type="PROSITE" id="PS51462">
    <property type="entry name" value="NUDIX"/>
    <property type="match status" value="1"/>
</dbReference>
<dbReference type="EMBL" id="JAPAAF010000029">
    <property type="protein sequence ID" value="MCW0484135.1"/>
    <property type="molecule type" value="Genomic_DNA"/>
</dbReference>
<keyword evidence="5" id="KW-1185">Reference proteome</keyword>
<sequence>MYTYKYPRPALTVDAIVLKEESHELLLIQRGIEPFMGKWALPGGFVEMDELLMDACKRELQEETGLEIPELTQFKTADKVDRDPRGRTISVLFYGYVPENAIVQGGDDAASANWFPLDQLPELAFDHAELIAEFVEQILK</sequence>
<dbReference type="PANTHER" id="PTHR43736">
    <property type="entry name" value="ADP-RIBOSE PYROPHOSPHATASE"/>
    <property type="match status" value="1"/>
</dbReference>
<accession>A0AA41YCV7</accession>
<proteinExistence type="inferred from homology"/>
<dbReference type="AlphaFoldDB" id="A0AA41YCV7"/>
<evidence type="ECO:0000259" key="3">
    <source>
        <dbReference type="PROSITE" id="PS51462"/>
    </source>
</evidence>
<dbReference type="PANTHER" id="PTHR43736:SF1">
    <property type="entry name" value="DIHYDRONEOPTERIN TRIPHOSPHATE DIPHOSPHATASE"/>
    <property type="match status" value="1"/>
</dbReference>
<evidence type="ECO:0000256" key="1">
    <source>
        <dbReference type="ARBA" id="ARBA00022801"/>
    </source>
</evidence>
<dbReference type="InterPro" id="IPR015797">
    <property type="entry name" value="NUDIX_hydrolase-like_dom_sf"/>
</dbReference>
<dbReference type="RefSeq" id="WP_282592728.1">
    <property type="nucleotide sequence ID" value="NZ_JAPAAF010000029.1"/>
</dbReference>
<organism evidence="4 5">
    <name type="scientific">Gaoshiqia sediminis</name>
    <dbReference type="NCBI Taxonomy" id="2986998"/>
    <lineage>
        <taxon>Bacteria</taxon>
        <taxon>Pseudomonadati</taxon>
        <taxon>Bacteroidota</taxon>
        <taxon>Bacteroidia</taxon>
        <taxon>Marinilabiliales</taxon>
        <taxon>Prolixibacteraceae</taxon>
        <taxon>Gaoshiqia</taxon>
    </lineage>
</organism>
<dbReference type="GO" id="GO:0016787">
    <property type="term" value="F:hydrolase activity"/>
    <property type="evidence" value="ECO:0007669"/>
    <property type="project" value="UniProtKB-KW"/>
</dbReference>
<comment type="caution">
    <text evidence="4">The sequence shown here is derived from an EMBL/GenBank/DDBJ whole genome shotgun (WGS) entry which is preliminary data.</text>
</comment>
<dbReference type="Pfam" id="PF00293">
    <property type="entry name" value="NUDIX"/>
    <property type="match status" value="1"/>
</dbReference>
<dbReference type="PROSITE" id="PS00893">
    <property type="entry name" value="NUDIX_BOX"/>
    <property type="match status" value="1"/>
</dbReference>
<dbReference type="Gene3D" id="3.90.79.10">
    <property type="entry name" value="Nucleoside Triphosphate Pyrophosphohydrolase"/>
    <property type="match status" value="1"/>
</dbReference>
<name>A0AA41YCV7_9BACT</name>
<keyword evidence="1 2" id="KW-0378">Hydrolase</keyword>
<feature type="domain" description="Nudix hydrolase" evidence="3">
    <location>
        <begin position="8"/>
        <end position="137"/>
    </location>
</feature>
<dbReference type="SUPFAM" id="SSF55811">
    <property type="entry name" value="Nudix"/>
    <property type="match status" value="1"/>
</dbReference>
<dbReference type="PRINTS" id="PR00502">
    <property type="entry name" value="NUDIXFAMILY"/>
</dbReference>
<evidence type="ECO:0000313" key="5">
    <source>
        <dbReference type="Proteomes" id="UP001163821"/>
    </source>
</evidence>
<gene>
    <name evidence="4" type="ORF">N2K84_15440</name>
</gene>